<accession>A0A8S5MUF5</accession>
<organism evidence="1">
    <name type="scientific">Phage sp. ct4bw6</name>
    <dbReference type="NCBI Taxonomy" id="2826747"/>
    <lineage>
        <taxon>Viruses</taxon>
    </lineage>
</organism>
<dbReference type="EMBL" id="BK014991">
    <property type="protein sequence ID" value="DAD85974.1"/>
    <property type="molecule type" value="Genomic_DNA"/>
</dbReference>
<evidence type="ECO:0000313" key="1">
    <source>
        <dbReference type="EMBL" id="DAD85974.1"/>
    </source>
</evidence>
<protein>
    <submittedName>
        <fullName evidence="1">Uncharacterized protein</fullName>
    </submittedName>
</protein>
<sequence length="166" mass="17895">MKNQYEYTINSTEDISRALAEADRENIYLTHYNSAFYLRGDAGTSISVDDSLADLYVVAYGPAPVWVSGEGRTTVIAEESAVVYATKAGVVDAYDSSTVYAYDRSTVVVQMDASVYVSSDDVDVEAWGDSKVYLPAEGVEGADPSLRVEGAAKVIRGAADFSKDEN</sequence>
<proteinExistence type="predicted"/>
<name>A0A8S5MUF5_9VIRU</name>
<reference evidence="1" key="1">
    <citation type="journal article" date="2021" name="Proc. Natl. Acad. Sci. U.S.A.">
        <title>A Catalog of Tens of Thousands of Viruses from Human Metagenomes Reveals Hidden Associations with Chronic Diseases.</title>
        <authorList>
            <person name="Tisza M.J."/>
            <person name="Buck C.B."/>
        </authorList>
    </citation>
    <scope>NUCLEOTIDE SEQUENCE</scope>
    <source>
        <strain evidence="1">Ct4bw6</strain>
    </source>
</reference>